<evidence type="ECO:0000313" key="2">
    <source>
        <dbReference type="Proteomes" id="UP000215002"/>
    </source>
</evidence>
<dbReference type="KEGG" id="muc:MuYL_1815"/>
<name>A0A223NVZ7_9SPHI</name>
<evidence type="ECO:0000313" key="1">
    <source>
        <dbReference type="EMBL" id="ASU33711.1"/>
    </source>
</evidence>
<dbReference type="AlphaFoldDB" id="A0A223NVZ7"/>
<protein>
    <submittedName>
        <fullName evidence="1">Uncharacterized protein</fullName>
    </submittedName>
</protein>
<proteinExistence type="predicted"/>
<organism evidence="1 2">
    <name type="scientific">Mucilaginibacter xinganensis</name>
    <dbReference type="NCBI Taxonomy" id="1234841"/>
    <lineage>
        <taxon>Bacteria</taxon>
        <taxon>Pseudomonadati</taxon>
        <taxon>Bacteroidota</taxon>
        <taxon>Sphingobacteriia</taxon>
        <taxon>Sphingobacteriales</taxon>
        <taxon>Sphingobacteriaceae</taxon>
        <taxon>Mucilaginibacter</taxon>
    </lineage>
</organism>
<reference evidence="1 2" key="1">
    <citation type="submission" date="2017-08" db="EMBL/GenBank/DDBJ databases">
        <title>Complete genome sequence of Mucilaginibacter sp. strain BJC16-A31.</title>
        <authorList>
            <consortium name="Henan University of Science and Technology"/>
            <person name="You X."/>
        </authorList>
    </citation>
    <scope>NUCLEOTIDE SEQUENCE [LARGE SCALE GENOMIC DNA]</scope>
    <source>
        <strain evidence="1 2">BJC16-A31</strain>
    </source>
</reference>
<dbReference type="EMBL" id="CP022743">
    <property type="protein sequence ID" value="ASU33711.1"/>
    <property type="molecule type" value="Genomic_DNA"/>
</dbReference>
<accession>A0A223NVZ7</accession>
<sequence length="53" mass="5861">MENMNSNAAEVIKKRRLSSGFFTINAASKKATTHVNGKIKINSTLERIKNISP</sequence>
<gene>
    <name evidence="1" type="ORF">MuYL_1815</name>
</gene>
<dbReference type="Proteomes" id="UP000215002">
    <property type="component" value="Chromosome"/>
</dbReference>
<keyword evidence="2" id="KW-1185">Reference proteome</keyword>